<comment type="caution">
    <text evidence="4">The sequence shown here is derived from an EMBL/GenBank/DDBJ whole genome shotgun (WGS) entry which is preliminary data.</text>
</comment>
<evidence type="ECO:0000313" key="4">
    <source>
        <dbReference type="EMBL" id="KAJ9139814.1"/>
    </source>
</evidence>
<feature type="chain" id="PRO_5045986170" description="CAAX prenyl protease 2/Lysostaphin resistance protein A-like domain-containing protein" evidence="2">
    <location>
        <begin position="25"/>
        <end position="198"/>
    </location>
</feature>
<dbReference type="Proteomes" id="UP001174677">
    <property type="component" value="Chromosome 17"/>
</dbReference>
<evidence type="ECO:0000259" key="3">
    <source>
        <dbReference type="Pfam" id="PF02517"/>
    </source>
</evidence>
<gene>
    <name evidence="4" type="ORF">P3X46_030512</name>
</gene>
<feature type="transmembrane region" description="Helical" evidence="1">
    <location>
        <begin position="134"/>
        <end position="155"/>
    </location>
</feature>
<dbReference type="PANTHER" id="PTHR43592:SF18">
    <property type="entry name" value="CAAX AMINO TERMINAL PROTEASE FAMILY PROTEIN"/>
    <property type="match status" value="1"/>
</dbReference>
<protein>
    <recommendedName>
        <fullName evidence="3">CAAX prenyl protease 2/Lysostaphin resistance protein A-like domain-containing protein</fullName>
    </recommendedName>
</protein>
<proteinExistence type="predicted"/>
<keyword evidence="1" id="KW-1133">Transmembrane helix</keyword>
<evidence type="ECO:0000256" key="1">
    <source>
        <dbReference type="SAM" id="Phobius"/>
    </source>
</evidence>
<feature type="domain" description="CAAX prenyl protease 2/Lysostaphin resistance protein A-like" evidence="3">
    <location>
        <begin position="120"/>
        <end position="191"/>
    </location>
</feature>
<accession>A0ABQ9KHJ3</accession>
<name>A0ABQ9KHJ3_HEVBR</name>
<reference evidence="4" key="1">
    <citation type="journal article" date="2023" name="Plant Biotechnol. J.">
        <title>Chromosome-level wild Hevea brasiliensis genome provides new tools for genomic-assisted breeding and valuable loci to elevate rubber yield.</title>
        <authorList>
            <person name="Cheng H."/>
            <person name="Song X."/>
            <person name="Hu Y."/>
            <person name="Wu T."/>
            <person name="Yang Q."/>
            <person name="An Z."/>
            <person name="Feng S."/>
            <person name="Deng Z."/>
            <person name="Wu W."/>
            <person name="Zeng X."/>
            <person name="Tu M."/>
            <person name="Wang X."/>
            <person name="Huang H."/>
        </authorList>
    </citation>
    <scope>NUCLEOTIDE SEQUENCE</scope>
    <source>
        <strain evidence="4">MT/VB/25A 57/8</strain>
    </source>
</reference>
<dbReference type="EMBL" id="JARPOI010000017">
    <property type="protein sequence ID" value="KAJ9139814.1"/>
    <property type="molecule type" value="Genomic_DNA"/>
</dbReference>
<keyword evidence="5" id="KW-1185">Reference proteome</keyword>
<organism evidence="4 5">
    <name type="scientific">Hevea brasiliensis</name>
    <name type="common">Para rubber tree</name>
    <name type="synonym">Siphonia brasiliensis</name>
    <dbReference type="NCBI Taxonomy" id="3981"/>
    <lineage>
        <taxon>Eukaryota</taxon>
        <taxon>Viridiplantae</taxon>
        <taxon>Streptophyta</taxon>
        <taxon>Embryophyta</taxon>
        <taxon>Tracheophyta</taxon>
        <taxon>Spermatophyta</taxon>
        <taxon>Magnoliopsida</taxon>
        <taxon>eudicotyledons</taxon>
        <taxon>Gunneridae</taxon>
        <taxon>Pentapetalae</taxon>
        <taxon>rosids</taxon>
        <taxon>fabids</taxon>
        <taxon>Malpighiales</taxon>
        <taxon>Euphorbiaceae</taxon>
        <taxon>Crotonoideae</taxon>
        <taxon>Micrandreae</taxon>
        <taxon>Hevea</taxon>
    </lineage>
</organism>
<dbReference type="PANTHER" id="PTHR43592">
    <property type="entry name" value="CAAX AMINO TERMINAL PROTEASE"/>
    <property type="match status" value="1"/>
</dbReference>
<sequence>MLLWFASFWLVGSWLIPFLAHTAGFRKESLTFCGQALYSSSTDVAGGLVGIAVLHFCLARLHPLPSDWFKFSLEGQWQLEVALGCLVFPLVNRLSHMNLNLWPILPSTPLTVSSVEQSIEIVFRGFLLSSLTRYMYAWCSILVSSVAFALAYFNIQRMLPLVFLGAVMGVVFTQTRNLFAPMLLHSFWNAFVFLDLMK</sequence>
<keyword evidence="1" id="KW-0472">Membrane</keyword>
<feature type="transmembrane region" description="Helical" evidence="1">
    <location>
        <begin position="44"/>
        <end position="61"/>
    </location>
</feature>
<dbReference type="InterPro" id="IPR003675">
    <property type="entry name" value="Rce1/LyrA-like_dom"/>
</dbReference>
<keyword evidence="1" id="KW-0812">Transmembrane</keyword>
<dbReference type="Pfam" id="PF02517">
    <property type="entry name" value="Rce1-like"/>
    <property type="match status" value="1"/>
</dbReference>
<keyword evidence="2" id="KW-0732">Signal</keyword>
<evidence type="ECO:0000256" key="2">
    <source>
        <dbReference type="SAM" id="SignalP"/>
    </source>
</evidence>
<feature type="signal peptide" evidence="2">
    <location>
        <begin position="1"/>
        <end position="24"/>
    </location>
</feature>
<evidence type="ECO:0000313" key="5">
    <source>
        <dbReference type="Proteomes" id="UP001174677"/>
    </source>
</evidence>